<dbReference type="Pfam" id="PF18705">
    <property type="entry name" value="DUF5643"/>
    <property type="match status" value="1"/>
</dbReference>
<accession>A0A850EP12</accession>
<evidence type="ECO:0000256" key="1">
    <source>
        <dbReference type="SAM" id="SignalP"/>
    </source>
</evidence>
<name>A0A850EP12_9BACL</name>
<evidence type="ECO:0000259" key="2">
    <source>
        <dbReference type="Pfam" id="PF18705"/>
    </source>
</evidence>
<dbReference type="InterPro" id="IPR040680">
    <property type="entry name" value="DUF5643"/>
</dbReference>
<dbReference type="Gene3D" id="2.60.40.1640">
    <property type="entry name" value="Conserved domain protein"/>
    <property type="match status" value="1"/>
</dbReference>
<reference evidence="3" key="1">
    <citation type="submission" date="2020-06" db="EMBL/GenBank/DDBJ databases">
        <title>Paenibacillus sp. nov., isolated from soil.</title>
        <authorList>
            <person name="Seo Y.L."/>
        </authorList>
    </citation>
    <scope>NUCLEOTIDE SEQUENCE [LARGE SCALE GENOMIC DNA]</scope>
    <source>
        <strain evidence="3">JW14</strain>
    </source>
</reference>
<dbReference type="Proteomes" id="UP000564806">
    <property type="component" value="Unassembled WGS sequence"/>
</dbReference>
<evidence type="ECO:0000313" key="3">
    <source>
        <dbReference type="EMBL" id="NUU63013.1"/>
    </source>
</evidence>
<organism evidence="3 4">
    <name type="scientific">Paenibacillus agri</name>
    <dbReference type="NCBI Taxonomy" id="2744309"/>
    <lineage>
        <taxon>Bacteria</taxon>
        <taxon>Bacillati</taxon>
        <taxon>Bacillota</taxon>
        <taxon>Bacilli</taxon>
        <taxon>Bacillales</taxon>
        <taxon>Paenibacillaceae</taxon>
        <taxon>Paenibacillus</taxon>
    </lineage>
</organism>
<keyword evidence="4" id="KW-1185">Reference proteome</keyword>
<comment type="caution">
    <text evidence="3">The sequence shown here is derived from an EMBL/GenBank/DDBJ whole genome shotgun (WGS) entry which is preliminary data.</text>
</comment>
<keyword evidence="1" id="KW-0732">Signal</keyword>
<feature type="signal peptide" evidence="1">
    <location>
        <begin position="1"/>
        <end position="30"/>
    </location>
</feature>
<feature type="chain" id="PRO_5032766670" description="DUF5643 domain-containing protein" evidence="1">
    <location>
        <begin position="31"/>
        <end position="302"/>
    </location>
</feature>
<proteinExistence type="predicted"/>
<dbReference type="RefSeq" id="WP_175373450.1">
    <property type="nucleotide sequence ID" value="NZ_JABWCS010000217.1"/>
</dbReference>
<dbReference type="AlphaFoldDB" id="A0A850EP12"/>
<evidence type="ECO:0000313" key="4">
    <source>
        <dbReference type="Proteomes" id="UP000564806"/>
    </source>
</evidence>
<gene>
    <name evidence="3" type="ORF">HPT30_21925</name>
</gene>
<sequence>MRTKTMKLSAILCAAAVGLGGLGIPAATHAAAVQPAAYTSLNTAKASDSHDKLTLTGVAQFDGNYIKINLSREGTLYSGNLAGITLNDKGEPYLAEGTVVGIDAKITKPEGIQLKSPRWISDGDANKAVIVLQTGWLDEKQRANLASSELSVNLKLNGVQDPYTLKFSLKQGGLVRNIQAPAPKADKQFKIQTNVVAVGEASVRIGLTVTGVPEQAYAIGYDIYDNLGNKVEFIARESTKTSKDTTTEDLLFEKVRPDAQYLTIRPYEAVFEKGNSGAYKLDAKGEVVKNYNKQLEIKIPLK</sequence>
<dbReference type="EMBL" id="JABWCS010000217">
    <property type="protein sequence ID" value="NUU63013.1"/>
    <property type="molecule type" value="Genomic_DNA"/>
</dbReference>
<protein>
    <recommendedName>
        <fullName evidence="2">DUF5643 domain-containing protein</fullName>
    </recommendedName>
</protein>
<feature type="domain" description="DUF5643" evidence="2">
    <location>
        <begin position="185"/>
        <end position="282"/>
    </location>
</feature>